<gene>
    <name evidence="2" type="ORF">CDAR_247721</name>
</gene>
<dbReference type="EMBL" id="BPLQ01005395">
    <property type="protein sequence ID" value="GIY14634.1"/>
    <property type="molecule type" value="Genomic_DNA"/>
</dbReference>
<comment type="caution">
    <text evidence="2">The sequence shown here is derived from an EMBL/GenBank/DDBJ whole genome shotgun (WGS) entry which is preliminary data.</text>
</comment>
<name>A0AAV4R1X8_9ARAC</name>
<dbReference type="SUPFAM" id="SSF56496">
    <property type="entry name" value="Fibrinogen C-terminal domain-like"/>
    <property type="match status" value="1"/>
</dbReference>
<keyword evidence="3" id="KW-1185">Reference proteome</keyword>
<evidence type="ECO:0000313" key="3">
    <source>
        <dbReference type="Proteomes" id="UP001054837"/>
    </source>
</evidence>
<evidence type="ECO:0000313" key="2">
    <source>
        <dbReference type="EMBL" id="GIY14634.1"/>
    </source>
</evidence>
<dbReference type="AlphaFoldDB" id="A0AAV4R1X8"/>
<dbReference type="InterPro" id="IPR002181">
    <property type="entry name" value="Fibrinogen_a/b/g_C_dom"/>
</dbReference>
<feature type="domain" description="Fibrinogen C-terminal" evidence="1">
    <location>
        <begin position="1"/>
        <end position="164"/>
    </location>
</feature>
<dbReference type="InterPro" id="IPR036056">
    <property type="entry name" value="Fibrinogen-like_C"/>
</dbReference>
<dbReference type="SMART" id="SM00186">
    <property type="entry name" value="FBG"/>
    <property type="match status" value="1"/>
</dbReference>
<dbReference type="InterPro" id="IPR050373">
    <property type="entry name" value="Fibrinogen_C-term_domain"/>
</dbReference>
<dbReference type="Gene3D" id="3.90.215.10">
    <property type="entry name" value="Gamma Fibrinogen, chain A, domain 1"/>
    <property type="match status" value="1"/>
</dbReference>
<protein>
    <submittedName>
        <fullName evidence="2">Techylectin-5A</fullName>
    </submittedName>
</protein>
<dbReference type="PROSITE" id="PS51406">
    <property type="entry name" value="FIBRINOGEN_C_2"/>
    <property type="match status" value="1"/>
</dbReference>
<dbReference type="InterPro" id="IPR014716">
    <property type="entry name" value="Fibrinogen_a/b/g_C_1"/>
</dbReference>
<reference evidence="2 3" key="1">
    <citation type="submission" date="2021-06" db="EMBL/GenBank/DDBJ databases">
        <title>Caerostris darwini draft genome.</title>
        <authorList>
            <person name="Kono N."/>
            <person name="Arakawa K."/>
        </authorList>
    </citation>
    <scope>NUCLEOTIDE SEQUENCE [LARGE SCALE GENOMIC DNA]</scope>
</reference>
<dbReference type="Proteomes" id="UP001054837">
    <property type="component" value="Unassembled WGS sequence"/>
</dbReference>
<proteinExistence type="predicted"/>
<evidence type="ECO:0000259" key="1">
    <source>
        <dbReference type="PROSITE" id="PS51406"/>
    </source>
</evidence>
<dbReference type="Pfam" id="PF00147">
    <property type="entry name" value="Fibrinogen_C"/>
    <property type="match status" value="1"/>
</dbReference>
<accession>A0AAV4R1X8</accession>
<organism evidence="2 3">
    <name type="scientific">Caerostris darwini</name>
    <dbReference type="NCBI Taxonomy" id="1538125"/>
    <lineage>
        <taxon>Eukaryota</taxon>
        <taxon>Metazoa</taxon>
        <taxon>Ecdysozoa</taxon>
        <taxon>Arthropoda</taxon>
        <taxon>Chelicerata</taxon>
        <taxon>Arachnida</taxon>
        <taxon>Araneae</taxon>
        <taxon>Araneomorphae</taxon>
        <taxon>Entelegynae</taxon>
        <taxon>Araneoidea</taxon>
        <taxon>Araneidae</taxon>
        <taxon>Caerostris</taxon>
    </lineage>
</organism>
<dbReference type="GO" id="GO:0005615">
    <property type="term" value="C:extracellular space"/>
    <property type="evidence" value="ECO:0007669"/>
    <property type="project" value="TreeGrafter"/>
</dbReference>
<dbReference type="PANTHER" id="PTHR19143">
    <property type="entry name" value="FIBRINOGEN/TENASCIN/ANGIOPOEITIN"/>
    <property type="match status" value="1"/>
</dbReference>
<sequence>VIQRRGNFTPKQDFYNDWKSYKAGFGNITRDFWLGNDNIYALSNQGACEIRFDIKDAKGNHRYAVYKSFRIENEKSLYALSVSGYSGNAGDGMKFHDGYRFSTKDKENIKCASELHGAWWFYDFAHVHLNANYQPGIVDPKNIHWYPWLKNEGLAFVEMKLRLK</sequence>
<feature type="non-terminal residue" evidence="2">
    <location>
        <position position="1"/>
    </location>
</feature>